<dbReference type="Proteomes" id="UP000230233">
    <property type="component" value="Unassembled WGS sequence"/>
</dbReference>
<accession>A0A2G5SAM7</accession>
<comment type="caution">
    <text evidence="2">The sequence shown here is derived from an EMBL/GenBank/DDBJ whole genome shotgun (WGS) entry which is preliminary data.</text>
</comment>
<organism evidence="2 3">
    <name type="scientific">Caenorhabditis nigoni</name>
    <dbReference type="NCBI Taxonomy" id="1611254"/>
    <lineage>
        <taxon>Eukaryota</taxon>
        <taxon>Metazoa</taxon>
        <taxon>Ecdysozoa</taxon>
        <taxon>Nematoda</taxon>
        <taxon>Chromadorea</taxon>
        <taxon>Rhabditida</taxon>
        <taxon>Rhabditina</taxon>
        <taxon>Rhabditomorpha</taxon>
        <taxon>Rhabditoidea</taxon>
        <taxon>Rhabditidae</taxon>
        <taxon>Peloderinae</taxon>
        <taxon>Caenorhabditis</taxon>
    </lineage>
</organism>
<protein>
    <submittedName>
        <fullName evidence="2">Uncharacterized protein</fullName>
    </submittedName>
</protein>
<evidence type="ECO:0000313" key="3">
    <source>
        <dbReference type="Proteomes" id="UP000230233"/>
    </source>
</evidence>
<dbReference type="EMBL" id="PDUG01000028">
    <property type="protein sequence ID" value="PIC12107.1"/>
    <property type="molecule type" value="Genomic_DNA"/>
</dbReference>
<feature type="region of interest" description="Disordered" evidence="1">
    <location>
        <begin position="141"/>
        <end position="164"/>
    </location>
</feature>
<proteinExistence type="predicted"/>
<reference evidence="3" key="1">
    <citation type="submission" date="2017-10" db="EMBL/GenBank/DDBJ databases">
        <title>Rapid genome shrinkage in a self-fertile nematode reveals novel sperm competition proteins.</title>
        <authorList>
            <person name="Yin D."/>
            <person name="Schwarz E.M."/>
            <person name="Thomas C.G."/>
            <person name="Felde R.L."/>
            <person name="Korf I.F."/>
            <person name="Cutter A.D."/>
            <person name="Schartner C.M."/>
            <person name="Ralston E.J."/>
            <person name="Meyer B.J."/>
            <person name="Haag E.S."/>
        </authorList>
    </citation>
    <scope>NUCLEOTIDE SEQUENCE [LARGE SCALE GENOMIC DNA]</scope>
    <source>
        <strain evidence="3">JU1422</strain>
    </source>
</reference>
<gene>
    <name evidence="2" type="ORF">B9Z55_028659</name>
</gene>
<dbReference type="AlphaFoldDB" id="A0A2G5SAM7"/>
<name>A0A2G5SAM7_9PELO</name>
<keyword evidence="3" id="KW-1185">Reference proteome</keyword>
<evidence type="ECO:0000256" key="1">
    <source>
        <dbReference type="SAM" id="MobiDB-lite"/>
    </source>
</evidence>
<sequence length="164" mass="19256">MDQIVIQREGLPKNPPYSMPDTKVDEAKINEQWLLDLLCDQGKDQDLEMDFKKSLFAWNDTLLTGERLQVWIHKENKPFFDKRSQMSKMRRMLQVSQPEQPSDEEKKESIRMLKTVKAEFKIKKLVLEHAVRELELVSREVPHENPLQGEERVSGSLEETHGVN</sequence>
<evidence type="ECO:0000313" key="2">
    <source>
        <dbReference type="EMBL" id="PIC12107.1"/>
    </source>
</evidence>